<gene>
    <name evidence="5" type="ORF">GM51_5225</name>
</gene>
<evidence type="ECO:0000259" key="4">
    <source>
        <dbReference type="Pfam" id="PF13193"/>
    </source>
</evidence>
<dbReference type="InterPro" id="IPR042099">
    <property type="entry name" value="ANL_N_sf"/>
</dbReference>
<evidence type="ECO:0000256" key="2">
    <source>
        <dbReference type="ARBA" id="ARBA00022598"/>
    </source>
</evidence>
<dbReference type="AlphaFoldDB" id="A0A094Q8K5"/>
<dbReference type="CDD" id="cd17631">
    <property type="entry name" value="FACL_FadD13-like"/>
    <property type="match status" value="1"/>
</dbReference>
<organism evidence="5">
    <name type="scientific">freshwater metagenome</name>
    <dbReference type="NCBI Taxonomy" id="449393"/>
    <lineage>
        <taxon>unclassified sequences</taxon>
        <taxon>metagenomes</taxon>
        <taxon>ecological metagenomes</taxon>
    </lineage>
</organism>
<dbReference type="PANTHER" id="PTHR43201">
    <property type="entry name" value="ACYL-COA SYNTHETASE"/>
    <property type="match status" value="1"/>
</dbReference>
<dbReference type="SUPFAM" id="SSF56801">
    <property type="entry name" value="Acetyl-CoA synthetase-like"/>
    <property type="match status" value="1"/>
</dbReference>
<evidence type="ECO:0000313" key="5">
    <source>
        <dbReference type="EMBL" id="KGA20540.1"/>
    </source>
</evidence>
<feature type="domain" description="AMP-binding enzyme C-terminal" evidence="4">
    <location>
        <begin position="420"/>
        <end position="495"/>
    </location>
</feature>
<evidence type="ECO:0000256" key="1">
    <source>
        <dbReference type="ARBA" id="ARBA00006432"/>
    </source>
</evidence>
<dbReference type="FunFam" id="3.30.300.30:FF:000008">
    <property type="entry name" value="2,3-dihydroxybenzoate-AMP ligase"/>
    <property type="match status" value="1"/>
</dbReference>
<comment type="similarity">
    <text evidence="1">Belongs to the ATP-dependent AMP-binding enzyme family.</text>
</comment>
<dbReference type="GO" id="GO:0006631">
    <property type="term" value="P:fatty acid metabolic process"/>
    <property type="evidence" value="ECO:0007669"/>
    <property type="project" value="TreeGrafter"/>
</dbReference>
<sequence length="506" mass="54826">MENKGIGSWATRRRVKSAGKTAFIFNDDITTYDEFYVQVNQLAHALRGAGVSSGTRVAYLGENHPSFLVTFLATTQIGAIFVPLNTRLAPAEVSYALDDSGASLLVHSSALAHLAVQGSAGMPLRLVQADGDPHEAGATTLAGFTEGTSAEFIDEPVQLRDPALILYTSGTTGHPKGAVLTHENFLWNTFNAIVDFDITSKEMSLMISPLFHVASLGMGALPMLIKGGTIVLEAGFNPERALMLIEKYGITMLSGVPTTYQMMCEHPDWDTTNLSTVHHMTCGGSAVPARVLDAYESRGLAFTLSYGMTESSPGATSMPPAYSRAKAGSSGLPHYFVDMRIRAEDNTEAPVGEVGEIQLRGPNVIAEYWNKPEASRDSFVDGEWFKTGDMGYVDTDGFLFVADRIKDMIISGGENIYPAEIEQIIFELDGVTGAALIGVPDDKWGEVPWAILTMAGGASVTLEQVRDHLTNRVARYKMPKNVIVIDEFPRTASGKIRKAELRKRFT</sequence>
<dbReference type="Pfam" id="PF00501">
    <property type="entry name" value="AMP-binding"/>
    <property type="match status" value="1"/>
</dbReference>
<keyword evidence="2" id="KW-0436">Ligase</keyword>
<dbReference type="EMBL" id="JNSL01000021">
    <property type="protein sequence ID" value="KGA20540.1"/>
    <property type="molecule type" value="Genomic_DNA"/>
</dbReference>
<dbReference type="Pfam" id="PF13193">
    <property type="entry name" value="AMP-binding_C"/>
    <property type="match status" value="1"/>
</dbReference>
<proteinExistence type="inferred from homology"/>
<feature type="domain" description="AMP-dependent synthetase/ligase" evidence="3">
    <location>
        <begin position="16"/>
        <end position="369"/>
    </location>
</feature>
<dbReference type="InterPro" id="IPR020845">
    <property type="entry name" value="AMP-binding_CS"/>
</dbReference>
<dbReference type="NCBIfam" id="NF004837">
    <property type="entry name" value="PRK06187.1"/>
    <property type="match status" value="1"/>
</dbReference>
<dbReference type="Gene3D" id="3.40.50.12780">
    <property type="entry name" value="N-terminal domain of ligase-like"/>
    <property type="match status" value="1"/>
</dbReference>
<evidence type="ECO:0000259" key="3">
    <source>
        <dbReference type="Pfam" id="PF00501"/>
    </source>
</evidence>
<protein>
    <submittedName>
        <fullName evidence="5">AMP-dependent synthetase</fullName>
    </submittedName>
</protein>
<dbReference type="PROSITE" id="PS00455">
    <property type="entry name" value="AMP_BINDING"/>
    <property type="match status" value="1"/>
</dbReference>
<name>A0A094Q8K5_9ZZZZ</name>
<dbReference type="InterPro" id="IPR000873">
    <property type="entry name" value="AMP-dep_synth/lig_dom"/>
</dbReference>
<accession>A0A094Q8K5</accession>
<dbReference type="GO" id="GO:0031956">
    <property type="term" value="F:medium-chain fatty acid-CoA ligase activity"/>
    <property type="evidence" value="ECO:0007669"/>
    <property type="project" value="TreeGrafter"/>
</dbReference>
<dbReference type="InterPro" id="IPR025110">
    <property type="entry name" value="AMP-bd_C"/>
</dbReference>
<dbReference type="Gene3D" id="3.30.300.30">
    <property type="match status" value="1"/>
</dbReference>
<dbReference type="PANTHER" id="PTHR43201:SF5">
    <property type="entry name" value="MEDIUM-CHAIN ACYL-COA LIGASE ACSF2, MITOCHONDRIAL"/>
    <property type="match status" value="1"/>
</dbReference>
<dbReference type="InterPro" id="IPR045851">
    <property type="entry name" value="AMP-bd_C_sf"/>
</dbReference>
<reference evidence="5" key="1">
    <citation type="submission" date="2014-06" db="EMBL/GenBank/DDBJ databases">
        <title>Key roles for freshwater Actinobacteria revealed by deep metagenomic sequencing.</title>
        <authorList>
            <person name="Ghai R."/>
            <person name="Mizuno C.M."/>
            <person name="Picazo A."/>
            <person name="Camacho A."/>
            <person name="Rodriguez-Valera F."/>
        </authorList>
    </citation>
    <scope>NUCLEOTIDE SEQUENCE</scope>
</reference>
<comment type="caution">
    <text evidence="5">The sequence shown here is derived from an EMBL/GenBank/DDBJ whole genome shotgun (WGS) entry which is preliminary data.</text>
</comment>